<organism evidence="3 4">
    <name type="scientific">Shewanella psychromarinicola</name>
    <dbReference type="NCBI Taxonomy" id="2487742"/>
    <lineage>
        <taxon>Bacteria</taxon>
        <taxon>Pseudomonadati</taxon>
        <taxon>Pseudomonadota</taxon>
        <taxon>Gammaproteobacteria</taxon>
        <taxon>Alteromonadales</taxon>
        <taxon>Shewanellaceae</taxon>
        <taxon>Shewanella</taxon>
    </lineage>
</organism>
<gene>
    <name evidence="3" type="ORF">EGC80_16060</name>
</gene>
<dbReference type="Pfam" id="PF01609">
    <property type="entry name" value="DDE_Tnp_1"/>
    <property type="match status" value="1"/>
</dbReference>
<dbReference type="InterPro" id="IPR038215">
    <property type="entry name" value="TN5-like_N_sf"/>
</dbReference>
<evidence type="ECO:0000313" key="3">
    <source>
        <dbReference type="EMBL" id="AZG36242.1"/>
    </source>
</evidence>
<dbReference type="Proteomes" id="UP000273778">
    <property type="component" value="Chromosome"/>
</dbReference>
<dbReference type="EMBL" id="CP034073">
    <property type="protein sequence ID" value="AZG36242.1"/>
    <property type="molecule type" value="Genomic_DNA"/>
</dbReference>
<accession>A0ABM7C1F1</accession>
<dbReference type="RefSeq" id="WP_124013708.1">
    <property type="nucleotide sequence ID" value="NZ_CP034073.1"/>
</dbReference>
<dbReference type="Gene3D" id="3.90.350.10">
    <property type="entry name" value="Transposase Inhibitor Protein From Tn5, Chain A, domain 1"/>
    <property type="match status" value="1"/>
</dbReference>
<dbReference type="InterPro" id="IPR002559">
    <property type="entry name" value="Transposase_11"/>
</dbReference>
<feature type="domain" description="Transposase IS4-like" evidence="1">
    <location>
        <begin position="200"/>
        <end position="369"/>
    </location>
</feature>
<keyword evidence="4" id="KW-1185">Reference proteome</keyword>
<dbReference type="InterPro" id="IPR012337">
    <property type="entry name" value="RNaseH-like_sf"/>
</dbReference>
<name>A0ABM7C1F1_9GAMM</name>
<feature type="domain" description="Transposase Tn5-like N-terminal" evidence="2">
    <location>
        <begin position="12"/>
        <end position="70"/>
    </location>
</feature>
<dbReference type="Gene3D" id="1.10.740.10">
    <property type="entry name" value="Transferase Inhibitor Protein From Tn5, Chain"/>
    <property type="match status" value="1"/>
</dbReference>
<sequence length="470" mass="53664">MNLIMMLIKDTEEWASHLFKHAELGDVRRTKRLIKISHQMASNIGSSIVNASGSQASIEGAYRFLRNDKVDADNIATAGLKSLLPALTLSNTILALEDTSTLCYRHNVTKELGHTGAYKQSSSKGMLAHTVLMVDAETEHTIGLGAQHRWCRKDENFGTANDRKRRKYETKESYKWQRSSEEMSTRFADVMDNIISVCDRESDMFEYIDYKTTNNQRFVVRAKHERVVNTDGDKLSPYIENQSSEASYSVKIKQKGGRKARIAKVAVRYAYITIYPPKKHKKLGGMNLTVISCNEIEPPSGASPLSWKLYTGEPINSASDALRIVRFYELRWRVEEFHKAWKSAGTQVESFRMQTRNNLEKIIVITAFIAVRLLQLRELVVDKDNAKSIGCDKFFNLLEWKLLWSKTETKKAPNTTPSLHWAYYALAKLGGWHDSKQTGVVGWEALWKGWFSLSQLLEGARFMQAQQQEM</sequence>
<dbReference type="SUPFAM" id="SSF53098">
    <property type="entry name" value="Ribonuclease H-like"/>
    <property type="match status" value="1"/>
</dbReference>
<dbReference type="InterPro" id="IPR014735">
    <property type="entry name" value="Transposase_Tn5-like_N"/>
</dbReference>
<dbReference type="InterPro" id="IPR014737">
    <property type="entry name" value="Transposase_Tn5-like_C"/>
</dbReference>
<evidence type="ECO:0000259" key="2">
    <source>
        <dbReference type="Pfam" id="PF14706"/>
    </source>
</evidence>
<dbReference type="NCBIfam" id="NF033590">
    <property type="entry name" value="transpos_IS4_3"/>
    <property type="match status" value="1"/>
</dbReference>
<dbReference type="InterPro" id="IPR047768">
    <property type="entry name" value="Tn5p-like"/>
</dbReference>
<dbReference type="Gene3D" id="1.10.246.40">
    <property type="entry name" value="Tn5 transposase, domain 1"/>
    <property type="match status" value="1"/>
</dbReference>
<evidence type="ECO:0000259" key="1">
    <source>
        <dbReference type="Pfam" id="PF01609"/>
    </source>
</evidence>
<dbReference type="Pfam" id="PF14706">
    <property type="entry name" value="Tnp_DNA_bind"/>
    <property type="match status" value="1"/>
</dbReference>
<protein>
    <submittedName>
        <fullName evidence="3">IS4 family transposase</fullName>
    </submittedName>
</protein>
<reference evidence="3 4" key="1">
    <citation type="submission" date="2018-11" db="EMBL/GenBank/DDBJ databases">
        <title>Shewanella sp. M2.</title>
        <authorList>
            <person name="Hwang Y.J."/>
            <person name="Hwang C.Y."/>
        </authorList>
    </citation>
    <scope>NUCLEOTIDE SEQUENCE [LARGE SCALE GENOMIC DNA]</scope>
    <source>
        <strain evidence="3 4">M2</strain>
    </source>
</reference>
<dbReference type="InterPro" id="IPR054836">
    <property type="entry name" value="Tn5_transposase"/>
</dbReference>
<proteinExistence type="predicted"/>
<dbReference type="PANTHER" id="PTHR37319">
    <property type="entry name" value="TRANSPOSASE"/>
    <property type="match status" value="1"/>
</dbReference>
<evidence type="ECO:0000313" key="4">
    <source>
        <dbReference type="Proteomes" id="UP000273778"/>
    </source>
</evidence>
<dbReference type="PANTHER" id="PTHR37319:SF1">
    <property type="entry name" value="TRANSPOSASE TN5 DIMERISATION DOMAIN-CONTAINING PROTEIN"/>
    <property type="match status" value="1"/>
</dbReference>